<dbReference type="RefSeq" id="WP_321552614.1">
    <property type="nucleotide sequence ID" value="NZ_JAXIVU010000002.1"/>
</dbReference>
<reference evidence="4 5" key="1">
    <citation type="submission" date="2023-12" db="EMBL/GenBank/DDBJ databases">
        <title>Denitrificimonas halotolerans sp. nov.,a novel species isolated from landfill leachate.</title>
        <authorList>
            <person name="Wang S."/>
        </authorList>
    </citation>
    <scope>NUCLEOTIDE SEQUENCE [LARGE SCALE GENOMIC DNA]</scope>
    <source>
        <strain evidence="4 5">JX-1</strain>
    </source>
</reference>
<protein>
    <submittedName>
        <fullName evidence="4">Type II toxin-antitoxin system RelB/DinJ family antitoxin</fullName>
    </submittedName>
</protein>
<dbReference type="Gene3D" id="6.20.450.20">
    <property type="match status" value="1"/>
</dbReference>
<comment type="similarity">
    <text evidence="1">Belongs to the RelB/DinJ antitoxin family.</text>
</comment>
<evidence type="ECO:0000259" key="3">
    <source>
        <dbReference type="Pfam" id="PF21217"/>
    </source>
</evidence>
<dbReference type="Pfam" id="PF21217">
    <property type="entry name" value="PaaA2"/>
    <property type="match status" value="1"/>
</dbReference>
<dbReference type="Gene3D" id="1.10.1220.10">
    <property type="entry name" value="Met repressor-like"/>
    <property type="match status" value="1"/>
</dbReference>
<accession>A0ABU5GQN7</accession>
<dbReference type="NCBIfam" id="TIGR02384">
    <property type="entry name" value="RelB_DinJ"/>
    <property type="match status" value="1"/>
</dbReference>
<dbReference type="InterPro" id="IPR048851">
    <property type="entry name" value="PaaA2_dom"/>
</dbReference>
<evidence type="ECO:0000256" key="1">
    <source>
        <dbReference type="ARBA" id="ARBA00010562"/>
    </source>
</evidence>
<dbReference type="InterPro" id="IPR013321">
    <property type="entry name" value="Arc_rbn_hlx_hlx"/>
</dbReference>
<evidence type="ECO:0000313" key="4">
    <source>
        <dbReference type="EMBL" id="MDY7218521.1"/>
    </source>
</evidence>
<dbReference type="EMBL" id="JAXIVU010000002">
    <property type="protein sequence ID" value="MDY7218521.1"/>
    <property type="molecule type" value="Genomic_DNA"/>
</dbReference>
<gene>
    <name evidence="4" type="ORF">TOI97_02845</name>
</gene>
<feature type="domain" description="Stability determinant" evidence="3">
    <location>
        <begin position="58"/>
        <end position="85"/>
    </location>
</feature>
<dbReference type="PANTHER" id="PTHR38781:SF1">
    <property type="entry name" value="ANTITOXIN DINJ-RELATED"/>
    <property type="match status" value="1"/>
</dbReference>
<dbReference type="Pfam" id="PF04221">
    <property type="entry name" value="RelB"/>
    <property type="match status" value="1"/>
</dbReference>
<organism evidence="4 5">
    <name type="scientific">Denitrificimonas halotolerans</name>
    <dbReference type="NCBI Taxonomy" id="3098930"/>
    <lineage>
        <taxon>Bacteria</taxon>
        <taxon>Pseudomonadati</taxon>
        <taxon>Pseudomonadota</taxon>
        <taxon>Gammaproteobacteria</taxon>
        <taxon>Pseudomonadales</taxon>
        <taxon>Pseudomonadaceae</taxon>
        <taxon>Denitrificimonas</taxon>
    </lineage>
</organism>
<keyword evidence="5" id="KW-1185">Reference proteome</keyword>
<comment type="caution">
    <text evidence="4">The sequence shown here is derived from an EMBL/GenBank/DDBJ whole genome shotgun (WGS) entry which is preliminary data.</text>
</comment>
<evidence type="ECO:0000256" key="2">
    <source>
        <dbReference type="ARBA" id="ARBA00022649"/>
    </source>
</evidence>
<evidence type="ECO:0000313" key="5">
    <source>
        <dbReference type="Proteomes" id="UP001294570"/>
    </source>
</evidence>
<keyword evidence="2" id="KW-1277">Toxin-antitoxin system</keyword>
<dbReference type="Proteomes" id="UP001294570">
    <property type="component" value="Unassembled WGS sequence"/>
</dbReference>
<sequence length="97" mass="10864">MAHTSMLHVRVDDKLKAEATEKLASFGLTMSDAVRILLTRITKEGGLPAGLTTDPEVHDAWFRDKVKEALMDTRPTVTHKQVMDEAQALIDNKRHRG</sequence>
<proteinExistence type="inferred from homology"/>
<dbReference type="PANTHER" id="PTHR38781">
    <property type="entry name" value="ANTITOXIN DINJ-RELATED"/>
    <property type="match status" value="1"/>
</dbReference>
<name>A0ABU5GQN7_9GAMM</name>
<dbReference type="InterPro" id="IPR007337">
    <property type="entry name" value="RelB/DinJ"/>
</dbReference>